<dbReference type="NCBIfam" id="TIGR03618">
    <property type="entry name" value="Rv1155_F420"/>
    <property type="match status" value="1"/>
</dbReference>
<dbReference type="Proteomes" id="UP000191040">
    <property type="component" value="Chromosome I"/>
</dbReference>
<keyword evidence="4" id="KW-1185">Reference proteome</keyword>
<dbReference type="AlphaFoldDB" id="A0A1T4Z4P5"/>
<gene>
    <name evidence="3" type="ORF">SAMN06295964_2208</name>
</gene>
<dbReference type="STRING" id="1736691.SAMN06295964_2208"/>
<sequence>MMEPMTDVWLPEGDFLTDRHLATLSTIGPGGRIHVVAVGFTVHEGIVRITTMDGSQKIRNVERDPRATVAQVAGPQWLSIAGTAEILRDRESITLAENLYAQRYRQPKENPRRVVIAITPEKVMCSPGLRGAAPAHG</sequence>
<evidence type="ECO:0000256" key="1">
    <source>
        <dbReference type="ARBA" id="ARBA00023002"/>
    </source>
</evidence>
<name>A0A1T4Z4P5_9ACTN</name>
<dbReference type="PANTHER" id="PTHR35176:SF6">
    <property type="entry name" value="HEME OXYGENASE HI_0854-RELATED"/>
    <property type="match status" value="1"/>
</dbReference>
<proteinExistence type="predicted"/>
<dbReference type="GO" id="GO:0005829">
    <property type="term" value="C:cytosol"/>
    <property type="evidence" value="ECO:0007669"/>
    <property type="project" value="TreeGrafter"/>
</dbReference>
<dbReference type="InterPro" id="IPR052019">
    <property type="entry name" value="F420H2_bilvrd_red/Heme_oxyg"/>
</dbReference>
<dbReference type="InterPro" id="IPR019920">
    <property type="entry name" value="F420-binding_dom_put"/>
</dbReference>
<dbReference type="InterPro" id="IPR012349">
    <property type="entry name" value="Split_barrel_FMN-bd"/>
</dbReference>
<dbReference type="OrthoDB" id="158738at2"/>
<feature type="domain" description="Pyridoxamine 5'-phosphate oxidase N-terminal" evidence="2">
    <location>
        <begin position="14"/>
        <end position="123"/>
    </location>
</feature>
<dbReference type="GO" id="GO:0070967">
    <property type="term" value="F:coenzyme F420 binding"/>
    <property type="evidence" value="ECO:0007669"/>
    <property type="project" value="TreeGrafter"/>
</dbReference>
<dbReference type="InterPro" id="IPR011576">
    <property type="entry name" value="Pyridox_Oxase_N"/>
</dbReference>
<organism evidence="3 4">
    <name type="scientific">Aeromicrobium choanae</name>
    <dbReference type="NCBI Taxonomy" id="1736691"/>
    <lineage>
        <taxon>Bacteria</taxon>
        <taxon>Bacillati</taxon>
        <taxon>Actinomycetota</taxon>
        <taxon>Actinomycetes</taxon>
        <taxon>Propionibacteriales</taxon>
        <taxon>Nocardioidaceae</taxon>
        <taxon>Aeromicrobium</taxon>
    </lineage>
</organism>
<dbReference type="Gene3D" id="2.30.110.10">
    <property type="entry name" value="Electron Transport, Fmn-binding Protein, Chain A"/>
    <property type="match status" value="1"/>
</dbReference>
<dbReference type="SUPFAM" id="SSF50475">
    <property type="entry name" value="FMN-binding split barrel"/>
    <property type="match status" value="1"/>
</dbReference>
<accession>A0A1T4Z4P5</accession>
<evidence type="ECO:0000313" key="3">
    <source>
        <dbReference type="EMBL" id="SKB08541.1"/>
    </source>
</evidence>
<dbReference type="EMBL" id="LT796768">
    <property type="protein sequence ID" value="SKB08541.1"/>
    <property type="molecule type" value="Genomic_DNA"/>
</dbReference>
<protein>
    <submittedName>
        <fullName evidence="3">PPOX class probable F420-dependent enzyme</fullName>
    </submittedName>
</protein>
<evidence type="ECO:0000259" key="2">
    <source>
        <dbReference type="Pfam" id="PF01243"/>
    </source>
</evidence>
<dbReference type="PANTHER" id="PTHR35176">
    <property type="entry name" value="HEME OXYGENASE HI_0854-RELATED"/>
    <property type="match status" value="1"/>
</dbReference>
<dbReference type="Pfam" id="PF01243">
    <property type="entry name" value="PNPOx_N"/>
    <property type="match status" value="1"/>
</dbReference>
<reference evidence="4" key="1">
    <citation type="submission" date="2017-02" db="EMBL/GenBank/DDBJ databases">
        <authorList>
            <person name="Varghese N."/>
            <person name="Submissions S."/>
        </authorList>
    </citation>
    <scope>NUCLEOTIDE SEQUENCE [LARGE SCALE GENOMIC DNA]</scope>
    <source>
        <strain evidence="4">9H-4</strain>
    </source>
</reference>
<keyword evidence="1" id="KW-0560">Oxidoreductase</keyword>
<dbReference type="GO" id="GO:0016627">
    <property type="term" value="F:oxidoreductase activity, acting on the CH-CH group of donors"/>
    <property type="evidence" value="ECO:0007669"/>
    <property type="project" value="TreeGrafter"/>
</dbReference>
<evidence type="ECO:0000313" key="4">
    <source>
        <dbReference type="Proteomes" id="UP000191040"/>
    </source>
</evidence>